<sequence>MPSFSTIPAICSQTFEKQQDWVPGLTQAAQVATISLIDQVDAKLAFGTQEKREQQQEGANINRSLSALINIHNALADAKAKQHRPASTSG</sequence>
<dbReference type="SUPFAM" id="SSF52540">
    <property type="entry name" value="P-loop containing nucleoside triphosphate hydrolases"/>
    <property type="match status" value="1"/>
</dbReference>
<protein>
    <submittedName>
        <fullName evidence="3">Kinesin-like protein kif18b</fullName>
    </submittedName>
</protein>
<dbReference type="EMBL" id="JASSZA010000011">
    <property type="protein sequence ID" value="KAK2098174.1"/>
    <property type="molecule type" value="Genomic_DNA"/>
</dbReference>
<dbReference type="InterPro" id="IPR027417">
    <property type="entry name" value="P-loop_NTPase"/>
</dbReference>
<accession>A0ABQ9UMA2</accession>
<keyword evidence="4" id="KW-1185">Reference proteome</keyword>
<comment type="caution">
    <text evidence="3">The sequence shown here is derived from an EMBL/GenBank/DDBJ whole genome shotgun (WGS) entry which is preliminary data.</text>
</comment>
<evidence type="ECO:0000256" key="2">
    <source>
        <dbReference type="ARBA" id="ARBA00022840"/>
    </source>
</evidence>
<name>A0ABQ9UMA2_SAGOE</name>
<dbReference type="InterPro" id="IPR036961">
    <property type="entry name" value="Kinesin_motor_dom_sf"/>
</dbReference>
<proteinExistence type="predicted"/>
<keyword evidence="1" id="KW-0547">Nucleotide-binding</keyword>
<dbReference type="Proteomes" id="UP001266305">
    <property type="component" value="Unassembled WGS sequence"/>
</dbReference>
<keyword evidence="2" id="KW-0067">ATP-binding</keyword>
<evidence type="ECO:0000313" key="4">
    <source>
        <dbReference type="Proteomes" id="UP001266305"/>
    </source>
</evidence>
<evidence type="ECO:0000313" key="3">
    <source>
        <dbReference type="EMBL" id="KAK2098174.1"/>
    </source>
</evidence>
<organism evidence="3 4">
    <name type="scientific">Saguinus oedipus</name>
    <name type="common">Cotton-top tamarin</name>
    <name type="synonym">Oedipomidas oedipus</name>
    <dbReference type="NCBI Taxonomy" id="9490"/>
    <lineage>
        <taxon>Eukaryota</taxon>
        <taxon>Metazoa</taxon>
        <taxon>Chordata</taxon>
        <taxon>Craniata</taxon>
        <taxon>Vertebrata</taxon>
        <taxon>Euteleostomi</taxon>
        <taxon>Mammalia</taxon>
        <taxon>Eutheria</taxon>
        <taxon>Euarchontoglires</taxon>
        <taxon>Primates</taxon>
        <taxon>Haplorrhini</taxon>
        <taxon>Platyrrhini</taxon>
        <taxon>Cebidae</taxon>
        <taxon>Callitrichinae</taxon>
        <taxon>Saguinus</taxon>
    </lineage>
</organism>
<dbReference type="Gene3D" id="3.40.850.10">
    <property type="entry name" value="Kinesin motor domain"/>
    <property type="match status" value="1"/>
</dbReference>
<evidence type="ECO:0000256" key="1">
    <source>
        <dbReference type="ARBA" id="ARBA00022741"/>
    </source>
</evidence>
<reference evidence="3 4" key="1">
    <citation type="submission" date="2023-05" db="EMBL/GenBank/DDBJ databases">
        <title>B98-5 Cell Line De Novo Hybrid Assembly: An Optical Mapping Approach.</title>
        <authorList>
            <person name="Kananen K."/>
            <person name="Auerbach J.A."/>
            <person name="Kautto E."/>
            <person name="Blachly J.S."/>
        </authorList>
    </citation>
    <scope>NUCLEOTIDE SEQUENCE [LARGE SCALE GENOMIC DNA]</scope>
    <source>
        <strain evidence="3">B95-8</strain>
        <tissue evidence="3">Cell line</tissue>
    </source>
</reference>
<gene>
    <name evidence="3" type="primary">KIF18B_5</name>
    <name evidence="3" type="ORF">P7K49_023625</name>
</gene>